<feature type="region of interest" description="Disordered" evidence="5">
    <location>
        <begin position="127"/>
        <end position="167"/>
    </location>
</feature>
<feature type="domain" description="RING-type" evidence="6">
    <location>
        <begin position="371"/>
        <end position="410"/>
    </location>
</feature>
<dbReference type="InterPro" id="IPR013083">
    <property type="entry name" value="Znf_RING/FYVE/PHD"/>
</dbReference>
<evidence type="ECO:0000256" key="3">
    <source>
        <dbReference type="ARBA" id="ARBA00022833"/>
    </source>
</evidence>
<dbReference type="PROSITE" id="PS50089">
    <property type="entry name" value="ZF_RING_2"/>
    <property type="match status" value="1"/>
</dbReference>
<dbReference type="InterPro" id="IPR004331">
    <property type="entry name" value="SPX_dom"/>
</dbReference>
<dbReference type="Pfam" id="PF03105">
    <property type="entry name" value="SPX"/>
    <property type="match status" value="1"/>
</dbReference>
<dbReference type="PROSITE" id="PS51382">
    <property type="entry name" value="SPX"/>
    <property type="match status" value="1"/>
</dbReference>
<dbReference type="OrthoDB" id="5588846at2759"/>
<proteinExistence type="predicted"/>
<evidence type="ECO:0000256" key="1">
    <source>
        <dbReference type="ARBA" id="ARBA00022723"/>
    </source>
</evidence>
<dbReference type="PANTHER" id="PTHR23327:SF51">
    <property type="entry name" value="TRANSCRIPTIONAL REGULATOR OF YEAST FORM ADHERENCE 3"/>
    <property type="match status" value="1"/>
</dbReference>
<dbReference type="Proteomes" id="UP000572817">
    <property type="component" value="Unassembled WGS sequence"/>
</dbReference>
<dbReference type="AlphaFoldDB" id="A0A8H4IR25"/>
<evidence type="ECO:0000313" key="9">
    <source>
        <dbReference type="Proteomes" id="UP000572817"/>
    </source>
</evidence>
<dbReference type="InterPro" id="IPR018957">
    <property type="entry name" value="Znf_C3HC4_RING-type"/>
</dbReference>
<comment type="caution">
    <text evidence="8">The sequence shown here is derived from an EMBL/GenBank/DDBJ whole genome shotgun (WGS) entry which is preliminary data.</text>
</comment>
<evidence type="ECO:0000259" key="7">
    <source>
        <dbReference type="PROSITE" id="PS51382"/>
    </source>
</evidence>
<evidence type="ECO:0000259" key="6">
    <source>
        <dbReference type="PROSITE" id="PS50089"/>
    </source>
</evidence>
<dbReference type="PROSITE" id="PS00518">
    <property type="entry name" value="ZF_RING_1"/>
    <property type="match status" value="1"/>
</dbReference>
<evidence type="ECO:0000256" key="5">
    <source>
        <dbReference type="SAM" id="MobiDB-lite"/>
    </source>
</evidence>
<dbReference type="Pfam" id="PF00097">
    <property type="entry name" value="zf-C3HC4"/>
    <property type="match status" value="1"/>
</dbReference>
<dbReference type="SUPFAM" id="SSF57850">
    <property type="entry name" value="RING/U-box"/>
    <property type="match status" value="1"/>
</dbReference>
<evidence type="ECO:0000256" key="4">
    <source>
        <dbReference type="PROSITE-ProRule" id="PRU00175"/>
    </source>
</evidence>
<dbReference type="Gene3D" id="3.30.40.10">
    <property type="entry name" value="Zinc/RING finger domain, C3HC4 (zinc finger)"/>
    <property type="match status" value="1"/>
</dbReference>
<dbReference type="EMBL" id="WWBZ02000040">
    <property type="protein sequence ID" value="KAF4305626.1"/>
    <property type="molecule type" value="Genomic_DNA"/>
</dbReference>
<keyword evidence="3" id="KW-0862">Zinc</keyword>
<evidence type="ECO:0000256" key="2">
    <source>
        <dbReference type="ARBA" id="ARBA00022771"/>
    </source>
</evidence>
<organism evidence="8 9">
    <name type="scientific">Botryosphaeria dothidea</name>
    <dbReference type="NCBI Taxonomy" id="55169"/>
    <lineage>
        <taxon>Eukaryota</taxon>
        <taxon>Fungi</taxon>
        <taxon>Dikarya</taxon>
        <taxon>Ascomycota</taxon>
        <taxon>Pezizomycotina</taxon>
        <taxon>Dothideomycetes</taxon>
        <taxon>Dothideomycetes incertae sedis</taxon>
        <taxon>Botryosphaeriales</taxon>
        <taxon>Botryosphaeriaceae</taxon>
        <taxon>Botryosphaeria</taxon>
    </lineage>
</organism>
<name>A0A8H4IR25_9PEZI</name>
<gene>
    <name evidence="8" type="ORF">GTA08_BOTSDO06994</name>
</gene>
<evidence type="ECO:0000313" key="8">
    <source>
        <dbReference type="EMBL" id="KAF4305626.1"/>
    </source>
</evidence>
<keyword evidence="2 4" id="KW-0863">Zinc-finger</keyword>
<dbReference type="InterPro" id="IPR017907">
    <property type="entry name" value="Znf_RING_CS"/>
</dbReference>
<sequence>MKFGHAFQEHLQQDGFPPHWVASAISYRQLKKCIKKVEKELASLGLDATTLGQLLRTAEQERDEKLAEYLLSNPQSTPRDPDAPVLFQPKLLIAVDEETGEPLDAHLSPLSRDYLQRQALAQQLSDVRLSEYDSSSSPKTDQGSAKSTCRNSSERSRNPGGMQGNFHPHRMVELSLTSDLEFFSILQNELSGLATLQANEQKKLSRDVTALGMAVTKVTEPNCGSAAKTDMARWRKIFELYLESKIFFSTNELDHGKHDSAKAQVLLQKFSDELQRQGLVSAFRKKESIAALDRFLRLNTDVLQSLRFQEINDLAMQKILKKFDKRTALGVKTTFPAVIRQRMPQDIAKAICYQVSTELLPVVPQLDDYLCPVCFSISYRPIRLRCQHIFCIRCLIVLQRAREDHCPLCRGDVVMEADNQNLDPALAKFLVKYFPDEVKAKQKENERAAGVDRYGEAYNDKCTVM</sequence>
<feature type="domain" description="SPX" evidence="7">
    <location>
        <begin position="1"/>
        <end position="337"/>
    </location>
</feature>
<dbReference type="InterPro" id="IPR001841">
    <property type="entry name" value="Znf_RING"/>
</dbReference>
<keyword evidence="1" id="KW-0479">Metal-binding</keyword>
<feature type="compositionally biased region" description="Polar residues" evidence="5">
    <location>
        <begin position="132"/>
        <end position="151"/>
    </location>
</feature>
<dbReference type="SMART" id="SM00184">
    <property type="entry name" value="RING"/>
    <property type="match status" value="1"/>
</dbReference>
<dbReference type="PANTHER" id="PTHR23327">
    <property type="entry name" value="RING FINGER PROTEIN 127"/>
    <property type="match status" value="1"/>
</dbReference>
<protein>
    <submittedName>
        <fullName evidence="8">Zinc finger RING-type protein</fullName>
    </submittedName>
</protein>
<reference evidence="8" key="1">
    <citation type="submission" date="2020-04" db="EMBL/GenBank/DDBJ databases">
        <title>Genome Assembly and Annotation of Botryosphaeria dothidea sdau 11-99, a Latent Pathogen of Apple Fruit Ring Rot in China.</title>
        <authorList>
            <person name="Yu C."/>
            <person name="Diao Y."/>
            <person name="Lu Q."/>
            <person name="Zhao J."/>
            <person name="Cui S."/>
            <person name="Peng C."/>
            <person name="He B."/>
            <person name="Liu H."/>
        </authorList>
    </citation>
    <scope>NUCLEOTIDE SEQUENCE [LARGE SCALE GENOMIC DNA]</scope>
    <source>
        <strain evidence="8">Sdau11-99</strain>
    </source>
</reference>
<accession>A0A8H4IR25</accession>
<dbReference type="GO" id="GO:0008270">
    <property type="term" value="F:zinc ion binding"/>
    <property type="evidence" value="ECO:0007669"/>
    <property type="project" value="UniProtKB-KW"/>
</dbReference>
<keyword evidence="9" id="KW-1185">Reference proteome</keyword>